<evidence type="ECO:0000256" key="1">
    <source>
        <dbReference type="ARBA" id="ARBA00007169"/>
    </source>
</evidence>
<organism evidence="3 4">
    <name type="scientific">Methylocystis heyeri</name>
    <dbReference type="NCBI Taxonomy" id="391905"/>
    <lineage>
        <taxon>Bacteria</taxon>
        <taxon>Pseudomonadati</taxon>
        <taxon>Pseudomonadota</taxon>
        <taxon>Alphaproteobacteria</taxon>
        <taxon>Hyphomicrobiales</taxon>
        <taxon>Methylocystaceae</taxon>
        <taxon>Methylocystis</taxon>
    </lineage>
</organism>
<dbReference type="GO" id="GO:0008610">
    <property type="term" value="P:lipid biosynthetic process"/>
    <property type="evidence" value="ECO:0007669"/>
    <property type="project" value="TreeGrafter"/>
</dbReference>
<dbReference type="Pfam" id="PF00975">
    <property type="entry name" value="Thioesterase"/>
    <property type="match status" value="1"/>
</dbReference>
<feature type="domain" description="Thioesterase" evidence="2">
    <location>
        <begin position="7"/>
        <end position="225"/>
    </location>
</feature>
<dbReference type="PANTHER" id="PTHR11487:SF0">
    <property type="entry name" value="S-ACYL FATTY ACID SYNTHASE THIOESTERASE, MEDIUM CHAIN"/>
    <property type="match status" value="1"/>
</dbReference>
<dbReference type="Gene3D" id="3.40.50.1820">
    <property type="entry name" value="alpha/beta hydrolase"/>
    <property type="match status" value="1"/>
</dbReference>
<dbReference type="EMBL" id="CP046052">
    <property type="protein sequence ID" value="QGM46692.1"/>
    <property type="molecule type" value="Genomic_DNA"/>
</dbReference>
<name>A0A6B8KGD5_9HYPH</name>
<keyword evidence="4" id="KW-1185">Reference proteome</keyword>
<protein>
    <submittedName>
        <fullName evidence="3">Alpha/beta fold hydrolase</fullName>
    </submittedName>
</protein>
<dbReference type="OrthoDB" id="8480037at2"/>
<evidence type="ECO:0000313" key="3">
    <source>
        <dbReference type="EMBL" id="QGM46692.1"/>
    </source>
</evidence>
<dbReference type="AlphaFoldDB" id="A0A6B8KGD5"/>
<accession>A0A6B8KGD5</accession>
<gene>
    <name evidence="3" type="ORF">H2LOC_013870</name>
</gene>
<dbReference type="InterPro" id="IPR001031">
    <property type="entry name" value="Thioesterase"/>
</dbReference>
<dbReference type="Proteomes" id="UP000309061">
    <property type="component" value="Chromosome"/>
</dbReference>
<comment type="similarity">
    <text evidence="1">Belongs to the thioesterase family.</text>
</comment>
<reference evidence="3 4" key="1">
    <citation type="submission" date="2019-11" db="EMBL/GenBank/DDBJ databases">
        <title>The genome sequence of Methylocystis heyeri.</title>
        <authorList>
            <person name="Oshkin I.Y."/>
            <person name="Miroshnikov K."/>
            <person name="Dedysh S.N."/>
        </authorList>
    </citation>
    <scope>NUCLEOTIDE SEQUENCE [LARGE SCALE GENOMIC DNA]</scope>
    <source>
        <strain evidence="3 4">H2</strain>
    </source>
</reference>
<proteinExistence type="inferred from homology"/>
<dbReference type="InterPro" id="IPR012223">
    <property type="entry name" value="TEII"/>
</dbReference>
<evidence type="ECO:0000313" key="4">
    <source>
        <dbReference type="Proteomes" id="UP000309061"/>
    </source>
</evidence>
<keyword evidence="3" id="KW-0378">Hydrolase</keyword>
<dbReference type="SUPFAM" id="SSF53474">
    <property type="entry name" value="alpha/beta-Hydrolases"/>
    <property type="match status" value="1"/>
</dbReference>
<dbReference type="InterPro" id="IPR029058">
    <property type="entry name" value="AB_hydrolase_fold"/>
</dbReference>
<dbReference type="PANTHER" id="PTHR11487">
    <property type="entry name" value="THIOESTERASE"/>
    <property type="match status" value="1"/>
</dbReference>
<evidence type="ECO:0000259" key="2">
    <source>
        <dbReference type="Pfam" id="PF00975"/>
    </source>
</evidence>
<dbReference type="GO" id="GO:0016787">
    <property type="term" value="F:hydrolase activity"/>
    <property type="evidence" value="ECO:0007669"/>
    <property type="project" value="UniProtKB-KW"/>
</dbReference>
<sequence>MPTPEITLFCFPCAGASASVYYSWRRRSPPWLQVVPVELPGRGARFGEPLIFDFERLARQLSEERQRDLPRSFAFFGHSFGALLCYGVAHELAGRGCSLPLAMFVACCSAPTRRDDERLSRLDNDDAIVAELRSLEGTPKELFEHPELLRLTIDVATADFAACRSFRKKDLPPLDVDIFAFGGRDDEVTPEALDAWGLETSRQSAVELFPGGHFFLQRRESEFLDRLFGILGALRARAKR</sequence>
<dbReference type="RefSeq" id="WP_136497575.1">
    <property type="nucleotide sequence ID" value="NZ_CP046052.1"/>
</dbReference>
<dbReference type="KEGG" id="mhey:H2LOC_013870"/>